<evidence type="ECO:0000259" key="5">
    <source>
        <dbReference type="PROSITE" id="PS50977"/>
    </source>
</evidence>
<dbReference type="Pfam" id="PF00440">
    <property type="entry name" value="TetR_N"/>
    <property type="match status" value="1"/>
</dbReference>
<dbReference type="PANTHER" id="PTHR47506:SF7">
    <property type="entry name" value="TRANSCRIPTIONAL REGULATORY PROTEIN"/>
    <property type="match status" value="1"/>
</dbReference>
<evidence type="ECO:0000313" key="6">
    <source>
        <dbReference type="EMBL" id="ALL70965.1"/>
    </source>
</evidence>
<dbReference type="SUPFAM" id="SSF48498">
    <property type="entry name" value="Tetracyclin repressor-like, C-terminal domain"/>
    <property type="match status" value="1"/>
</dbReference>
<geneLocation type="plasmid" evidence="7"/>
<dbReference type="Gene3D" id="1.10.10.60">
    <property type="entry name" value="Homeodomain-like"/>
    <property type="match status" value="1"/>
</dbReference>
<dbReference type="KEGG" id="bcai:K788_0006931"/>
<keyword evidence="3" id="KW-0804">Transcription</keyword>
<dbReference type="AlphaFoldDB" id="A0A0N7JW42"/>
<dbReference type="InterPro" id="IPR036271">
    <property type="entry name" value="Tet_transcr_reg_TetR-rel_C_sf"/>
</dbReference>
<dbReference type="PRINTS" id="PR00455">
    <property type="entry name" value="HTHTETR"/>
</dbReference>
<dbReference type="InterPro" id="IPR009057">
    <property type="entry name" value="Homeodomain-like_sf"/>
</dbReference>
<proteinExistence type="predicted"/>
<dbReference type="Proteomes" id="UP000019146">
    <property type="component" value="Plasmid unnamed"/>
</dbReference>
<evidence type="ECO:0000256" key="1">
    <source>
        <dbReference type="ARBA" id="ARBA00023015"/>
    </source>
</evidence>
<dbReference type="SUPFAM" id="SSF46689">
    <property type="entry name" value="Homeodomain-like"/>
    <property type="match status" value="1"/>
</dbReference>
<reference evidence="6 7" key="1">
    <citation type="journal article" date="2014" name="Genome Announc.">
        <title>Draft Genome Sequence of the Haloacid-Degrading Burkholderia caribensis Strain MBA4.</title>
        <authorList>
            <person name="Pan Y."/>
            <person name="Kong K.F."/>
            <person name="Tsang J.S."/>
        </authorList>
    </citation>
    <scope>NUCLEOTIDE SEQUENCE [LARGE SCALE GENOMIC DNA]</scope>
    <source>
        <strain evidence="6 7">MBA4</strain>
        <plasmid evidence="7">Plasmid</plasmid>
    </source>
</reference>
<dbReference type="PROSITE" id="PS50977">
    <property type="entry name" value="HTH_TETR_2"/>
    <property type="match status" value="1"/>
</dbReference>
<dbReference type="Pfam" id="PF21993">
    <property type="entry name" value="TetR_C_13_2"/>
    <property type="match status" value="1"/>
</dbReference>
<accession>A0A0N7JW42</accession>
<dbReference type="InterPro" id="IPR054156">
    <property type="entry name" value="YxaF_TetR_C"/>
</dbReference>
<keyword evidence="1" id="KW-0805">Transcription regulation</keyword>
<dbReference type="GeneID" id="69974372"/>
<dbReference type="PANTHER" id="PTHR47506">
    <property type="entry name" value="TRANSCRIPTIONAL REGULATORY PROTEIN"/>
    <property type="match status" value="1"/>
</dbReference>
<dbReference type="GO" id="GO:0003677">
    <property type="term" value="F:DNA binding"/>
    <property type="evidence" value="ECO:0007669"/>
    <property type="project" value="UniProtKB-UniRule"/>
</dbReference>
<evidence type="ECO:0000256" key="4">
    <source>
        <dbReference type="PROSITE-ProRule" id="PRU00335"/>
    </source>
</evidence>
<evidence type="ECO:0000256" key="2">
    <source>
        <dbReference type="ARBA" id="ARBA00023125"/>
    </source>
</evidence>
<evidence type="ECO:0000256" key="3">
    <source>
        <dbReference type="ARBA" id="ARBA00023163"/>
    </source>
</evidence>
<protein>
    <submittedName>
        <fullName evidence="6">Transcriptional regulator, TetR family</fullName>
    </submittedName>
</protein>
<evidence type="ECO:0000313" key="7">
    <source>
        <dbReference type="Proteomes" id="UP000019146"/>
    </source>
</evidence>
<dbReference type="EMBL" id="CP012748">
    <property type="protein sequence ID" value="ALL70965.1"/>
    <property type="molecule type" value="Genomic_DNA"/>
</dbReference>
<feature type="DNA-binding region" description="H-T-H motif" evidence="4">
    <location>
        <begin position="32"/>
        <end position="51"/>
    </location>
</feature>
<feature type="domain" description="HTH tetR-type" evidence="5">
    <location>
        <begin position="9"/>
        <end position="69"/>
    </location>
</feature>
<keyword evidence="6" id="KW-0614">Plasmid</keyword>
<organism evidence="6 7">
    <name type="scientific">Paraburkholderia caribensis MBA4</name>
    <dbReference type="NCBI Taxonomy" id="1323664"/>
    <lineage>
        <taxon>Bacteria</taxon>
        <taxon>Pseudomonadati</taxon>
        <taxon>Pseudomonadota</taxon>
        <taxon>Betaproteobacteria</taxon>
        <taxon>Burkholderiales</taxon>
        <taxon>Burkholderiaceae</taxon>
        <taxon>Paraburkholderia</taxon>
    </lineage>
</organism>
<name>A0A0N7JW42_9BURK</name>
<sequence>MRKSREEAADTRRRIVEVASRKFRTDGIQATGLADLMSEAGLSHGGFYRHFESKDQLVAQACESGLAAIIGRLEAAASGCEGKAGFKAIVDAYVSSSHRDAPADGCPLAAMGSELARADEQTRAVASRGFADLVDVLAKRSGRRRREAARSEAVVALSAMIGAITMARITDDPDAAAAILRDVRQHLEAM</sequence>
<gene>
    <name evidence="6" type="ORF">K788_0006931</name>
</gene>
<keyword evidence="2 4" id="KW-0238">DNA-binding</keyword>
<dbReference type="Gene3D" id="1.10.357.10">
    <property type="entry name" value="Tetracycline Repressor, domain 2"/>
    <property type="match status" value="1"/>
</dbReference>
<dbReference type="RefSeq" id="WP_035993248.1">
    <property type="nucleotide sequence ID" value="NZ_CP012748.1"/>
</dbReference>
<dbReference type="InterPro" id="IPR001647">
    <property type="entry name" value="HTH_TetR"/>
</dbReference>